<dbReference type="SUPFAM" id="SSF46785">
    <property type="entry name" value="Winged helix' DNA-binding domain"/>
    <property type="match status" value="1"/>
</dbReference>
<proteinExistence type="predicted"/>
<dbReference type="InterPro" id="IPR014757">
    <property type="entry name" value="Tscrpt_reg_IclR_C"/>
</dbReference>
<dbReference type="EMBL" id="QZEW01000097">
    <property type="protein sequence ID" value="RJL06403.1"/>
    <property type="molecule type" value="Genomic_DNA"/>
</dbReference>
<feature type="domain" description="HTH iclR-type" evidence="4">
    <location>
        <begin position="17"/>
        <end position="80"/>
    </location>
</feature>
<dbReference type="AlphaFoldDB" id="A0A419A0H2"/>
<accession>A0A419A0H2</accession>
<evidence type="ECO:0000259" key="4">
    <source>
        <dbReference type="PROSITE" id="PS51077"/>
    </source>
</evidence>
<gene>
    <name evidence="6" type="ORF">D3P05_18295</name>
</gene>
<name>A0A419A0H2_9RHOB</name>
<evidence type="ECO:0000256" key="1">
    <source>
        <dbReference type="ARBA" id="ARBA00023015"/>
    </source>
</evidence>
<organism evidence="6 7">
    <name type="scientific">Paracoccus siganidrum</name>
    <dbReference type="NCBI Taxonomy" id="1276757"/>
    <lineage>
        <taxon>Bacteria</taxon>
        <taxon>Pseudomonadati</taxon>
        <taxon>Pseudomonadota</taxon>
        <taxon>Alphaproteobacteria</taxon>
        <taxon>Rhodobacterales</taxon>
        <taxon>Paracoccaceae</taxon>
        <taxon>Paracoccus</taxon>
    </lineage>
</organism>
<dbReference type="RefSeq" id="WP_119900242.1">
    <property type="nucleotide sequence ID" value="NZ_QNRC01000004.1"/>
</dbReference>
<dbReference type="Gene3D" id="3.30.450.40">
    <property type="match status" value="1"/>
</dbReference>
<dbReference type="Pfam" id="PF01614">
    <property type="entry name" value="IclR_C"/>
    <property type="match status" value="1"/>
</dbReference>
<feature type="domain" description="IclR-ED" evidence="5">
    <location>
        <begin position="81"/>
        <end position="260"/>
    </location>
</feature>
<dbReference type="InterPro" id="IPR029016">
    <property type="entry name" value="GAF-like_dom_sf"/>
</dbReference>
<dbReference type="GO" id="GO:0045892">
    <property type="term" value="P:negative regulation of DNA-templated transcription"/>
    <property type="evidence" value="ECO:0007669"/>
    <property type="project" value="TreeGrafter"/>
</dbReference>
<dbReference type="PANTHER" id="PTHR30136:SF39">
    <property type="entry name" value="TRANSCRIPTIONAL REGULATORY PROTEIN"/>
    <property type="match status" value="1"/>
</dbReference>
<evidence type="ECO:0000256" key="3">
    <source>
        <dbReference type="ARBA" id="ARBA00023163"/>
    </source>
</evidence>
<dbReference type="SUPFAM" id="SSF55781">
    <property type="entry name" value="GAF domain-like"/>
    <property type="match status" value="1"/>
</dbReference>
<sequence length="277" mass="29400">MEPLPIRSADAPQSGGAQAVQRALALLSNVGRGGSAGLGLGDLAEAVGLARPTARRLLLALCQARMVEQDPATRRYHLGPEAYLLCSFASDRHGILIHAEDSLHRLADETGDTAFLTVRQDDHSICLLRVEGAFPIRTHALKTGDRKPMGVGVGALAILAALPEPEAEALLARIAPLLGDLKAPLEGDAAMARRQGHALNPGRIVPGSWGIGVAIRWPDGRPAGALSLAAIEDRMRPERQRELAVLLHREADLVAARLAGLSRRNPGRNPEGQRISP</sequence>
<dbReference type="Gene3D" id="1.10.10.10">
    <property type="entry name" value="Winged helix-like DNA-binding domain superfamily/Winged helix DNA-binding domain"/>
    <property type="match status" value="1"/>
</dbReference>
<evidence type="ECO:0000313" key="6">
    <source>
        <dbReference type="EMBL" id="RJL06403.1"/>
    </source>
</evidence>
<keyword evidence="2" id="KW-0238">DNA-binding</keyword>
<dbReference type="Pfam" id="PF09339">
    <property type="entry name" value="HTH_IclR"/>
    <property type="match status" value="1"/>
</dbReference>
<dbReference type="GO" id="GO:0003677">
    <property type="term" value="F:DNA binding"/>
    <property type="evidence" value="ECO:0007669"/>
    <property type="project" value="UniProtKB-KW"/>
</dbReference>
<dbReference type="OrthoDB" id="9807558at2"/>
<dbReference type="InterPro" id="IPR036390">
    <property type="entry name" value="WH_DNA-bd_sf"/>
</dbReference>
<keyword evidence="7" id="KW-1185">Reference proteome</keyword>
<reference evidence="7" key="1">
    <citation type="submission" date="2018-09" db="EMBL/GenBank/DDBJ databases">
        <title>Paracoccus onubensis nov. sp. a moderate halophilic bacterium isolated from Gruta de las Maravillas (Aracena, Spain).</title>
        <authorList>
            <person name="Jurado V."/>
            <person name="Gutierrez-Patricio S."/>
            <person name="Gonzalez-Pimentel J.L."/>
            <person name="Miller A.Z."/>
            <person name="Laiz L."/>
            <person name="Saiz-Jimenez C."/>
        </authorList>
    </citation>
    <scope>NUCLEOTIDE SEQUENCE [LARGE SCALE GENOMIC DNA]</scope>
    <source>
        <strain evidence="7">DSM 26381</strain>
    </source>
</reference>
<evidence type="ECO:0000256" key="2">
    <source>
        <dbReference type="ARBA" id="ARBA00023125"/>
    </source>
</evidence>
<dbReference type="Proteomes" id="UP000283587">
    <property type="component" value="Unassembled WGS sequence"/>
</dbReference>
<dbReference type="PROSITE" id="PS51077">
    <property type="entry name" value="HTH_ICLR"/>
    <property type="match status" value="1"/>
</dbReference>
<evidence type="ECO:0000259" key="5">
    <source>
        <dbReference type="PROSITE" id="PS51078"/>
    </source>
</evidence>
<comment type="caution">
    <text evidence="6">The sequence shown here is derived from an EMBL/GenBank/DDBJ whole genome shotgun (WGS) entry which is preliminary data.</text>
</comment>
<dbReference type="SMART" id="SM00346">
    <property type="entry name" value="HTH_ICLR"/>
    <property type="match status" value="1"/>
</dbReference>
<keyword evidence="1" id="KW-0805">Transcription regulation</keyword>
<protein>
    <submittedName>
        <fullName evidence="6">IclR family transcriptional regulator</fullName>
    </submittedName>
</protein>
<dbReference type="PANTHER" id="PTHR30136">
    <property type="entry name" value="HELIX-TURN-HELIX TRANSCRIPTIONAL REGULATOR, ICLR FAMILY"/>
    <property type="match status" value="1"/>
</dbReference>
<dbReference type="InterPro" id="IPR036388">
    <property type="entry name" value="WH-like_DNA-bd_sf"/>
</dbReference>
<dbReference type="InterPro" id="IPR005471">
    <property type="entry name" value="Tscrpt_reg_IclR_N"/>
</dbReference>
<keyword evidence="3" id="KW-0804">Transcription</keyword>
<evidence type="ECO:0000313" key="7">
    <source>
        <dbReference type="Proteomes" id="UP000283587"/>
    </source>
</evidence>
<dbReference type="InterPro" id="IPR050707">
    <property type="entry name" value="HTH_MetabolicPath_Reg"/>
</dbReference>
<dbReference type="PROSITE" id="PS51078">
    <property type="entry name" value="ICLR_ED"/>
    <property type="match status" value="1"/>
</dbReference>
<dbReference type="GO" id="GO:0003700">
    <property type="term" value="F:DNA-binding transcription factor activity"/>
    <property type="evidence" value="ECO:0007669"/>
    <property type="project" value="TreeGrafter"/>
</dbReference>